<dbReference type="OrthoDB" id="86642at2"/>
<protein>
    <submittedName>
        <fullName evidence="1">CRISPR-associated endoribonuclease Cas6</fullName>
    </submittedName>
</protein>
<keyword evidence="2" id="KW-1185">Reference proteome</keyword>
<name>A0A1M6NWF3_9FIRM</name>
<dbReference type="Gene3D" id="3.30.70.1900">
    <property type="match status" value="1"/>
</dbReference>
<proteinExistence type="predicted"/>
<reference evidence="2" key="1">
    <citation type="submission" date="2016-11" db="EMBL/GenBank/DDBJ databases">
        <authorList>
            <person name="Varghese N."/>
            <person name="Submissions S."/>
        </authorList>
    </citation>
    <scope>NUCLEOTIDE SEQUENCE [LARGE SCALE GENOMIC DNA]</scope>
    <source>
        <strain evidence="2">DSM 10349</strain>
    </source>
</reference>
<dbReference type="Proteomes" id="UP000183997">
    <property type="component" value="Unassembled WGS sequence"/>
</dbReference>
<dbReference type="RefSeq" id="WP_072910523.1">
    <property type="nucleotide sequence ID" value="NZ_FRAR01000005.1"/>
</dbReference>
<sequence>MNCYYEILVTLQLHEDIPVVEVQSALSELVNSSMLFNAELKELHHRNEFKQYTFCLPYPLEPDRLYRRGRLYCFHLRTTNLKLALAFRQCLPQAKGLAKVVSVELKNYEKRLISELTTLTPVVCTVDNRCWLPENGLPLLAERLQGNALKKCKKLDLAFAMPKGEDFFFEHIQMKNHKPIKIDYKRKGTTLLGHKLHLSIKPHPWAQQLAFTVLGEGLLEKNTLGFGYCIAGSIGR</sequence>
<dbReference type="AlphaFoldDB" id="A0A1M6NWF3"/>
<dbReference type="STRING" id="1121421.SAMN02745123_00306"/>
<gene>
    <name evidence="1" type="ORF">SAMN02745123_00306</name>
</gene>
<evidence type="ECO:0000313" key="2">
    <source>
        <dbReference type="Proteomes" id="UP000183997"/>
    </source>
</evidence>
<organism evidence="1 2">
    <name type="scientific">Desulforamulus aeronauticus DSM 10349</name>
    <dbReference type="NCBI Taxonomy" id="1121421"/>
    <lineage>
        <taxon>Bacteria</taxon>
        <taxon>Bacillati</taxon>
        <taxon>Bacillota</taxon>
        <taxon>Clostridia</taxon>
        <taxon>Eubacteriales</taxon>
        <taxon>Peptococcaceae</taxon>
        <taxon>Desulforamulus</taxon>
    </lineage>
</organism>
<accession>A0A1M6NWF3</accession>
<evidence type="ECO:0000313" key="1">
    <source>
        <dbReference type="EMBL" id="SHK00023.1"/>
    </source>
</evidence>
<dbReference type="EMBL" id="FRAR01000005">
    <property type="protein sequence ID" value="SHK00023.1"/>
    <property type="molecule type" value="Genomic_DNA"/>
</dbReference>